<evidence type="ECO:0000256" key="14">
    <source>
        <dbReference type="ARBA" id="ARBA00023180"/>
    </source>
</evidence>
<name>A0A7L3PZM2_9SYLV</name>
<evidence type="ECO:0000256" key="3">
    <source>
        <dbReference type="ARBA" id="ARBA00022679"/>
    </source>
</evidence>
<feature type="compositionally biased region" description="Low complexity" evidence="16">
    <location>
        <begin position="257"/>
        <end position="271"/>
    </location>
</feature>
<comment type="catalytic activity">
    <reaction evidence="15">
        <text>L-tyrosyl-[protein] + ATP = O-phospho-L-tyrosyl-[protein] + ADP + H(+)</text>
        <dbReference type="Rhea" id="RHEA:10596"/>
        <dbReference type="Rhea" id="RHEA-COMP:10136"/>
        <dbReference type="Rhea" id="RHEA-COMP:20101"/>
        <dbReference type="ChEBI" id="CHEBI:15378"/>
        <dbReference type="ChEBI" id="CHEBI:30616"/>
        <dbReference type="ChEBI" id="CHEBI:46858"/>
        <dbReference type="ChEBI" id="CHEBI:61978"/>
        <dbReference type="ChEBI" id="CHEBI:456216"/>
        <dbReference type="EC" id="2.7.10.1"/>
    </reaction>
</comment>
<evidence type="ECO:0000256" key="9">
    <source>
        <dbReference type="ARBA" id="ARBA00022989"/>
    </source>
</evidence>
<gene>
    <name evidence="19" type="primary">Ddr2_1</name>
    <name evidence="19" type="ORF">CETCET_R07549</name>
</gene>
<evidence type="ECO:0000259" key="18">
    <source>
        <dbReference type="PROSITE" id="PS50011"/>
    </source>
</evidence>
<dbReference type="GO" id="GO:0005524">
    <property type="term" value="F:ATP binding"/>
    <property type="evidence" value="ECO:0007669"/>
    <property type="project" value="UniProtKB-KW"/>
</dbReference>
<keyword evidence="10 17" id="KW-0472">Membrane</keyword>
<evidence type="ECO:0000256" key="15">
    <source>
        <dbReference type="ARBA" id="ARBA00051243"/>
    </source>
</evidence>
<feature type="domain" description="Protein kinase" evidence="18">
    <location>
        <begin position="417"/>
        <end position="725"/>
    </location>
</feature>
<dbReference type="PANTHER" id="PTHR24416:SF295">
    <property type="entry name" value="DISCOIDIN DOMAIN-CONTAINING RECEPTOR 2"/>
    <property type="match status" value="1"/>
</dbReference>
<evidence type="ECO:0000256" key="10">
    <source>
        <dbReference type="ARBA" id="ARBA00023136"/>
    </source>
</evidence>
<sequence>PGYDYVGWRNESTASGYVEITFEFDRIRNFTAMKVHCNNMFAKGVKIFKEVQCYFRADASEWEPSTVSSVLVLDDVNPSARFVTVPLLHRMASAIKCQYYFADTWMMFSEITFQSGTHRHKLRGDQALLGGTLKEIMVLWGIHTPTLMFSSPWPDAAITSSFAGWGLCPLPWRKGAGGLPTPHSDQPSLPLFRLDPTLKVDDSNTRILIGCLVAIIFILVAIIVIILWRQFWQKMLEKASRRMLDDEMTVSLSLPSESSMFNHNHSSSSSEQDSPQGRRTQVRARTPCVLTAIYHALSLLQPLLPSPIFWPLSKHFVTEGRGHTPPYEGHTKPPPGSRGCRAGHPWQGWPRCVHPGCSDPVKPSQASVPEGVPHYAEADIVNLQGVTGGNTYSVPALTMDLLSGKDVAVEEFPRKLLTFKEKLGEGQFGEVHLCEVEGMEKFTGKDFALEGLDGSSDRPVLVAVKMLRADANKNARNDFLKEIKIMSRLKDPNIIRLLAVCITDDPLCMITEYMENGDLNQFLSRQQAGSPGAGHAPTISRAPCGHCSSFLLLIRPMCPDSDLRFMATQIASGMKYLSSLNFVHRDLATRNCLVGRHYTIKIADFGMSRNLYSGDYYRIQGRAVLPIRWMSWESILLGKFTTASDVWAFGVTLWETFTLCREQPYSQMSDEQVIENTGEFFRDQGRQTYLPQPVLCPDSVYKLMLSCWRRDTKDRPSFQDIHDLLQDSD</sequence>
<dbReference type="InterPro" id="IPR008266">
    <property type="entry name" value="Tyr_kinase_AS"/>
</dbReference>
<protein>
    <recommendedName>
        <fullName evidence="2">receptor protein-tyrosine kinase</fullName>
        <ecNumber evidence="2">2.7.10.1</ecNumber>
    </recommendedName>
</protein>
<keyword evidence="5" id="KW-0732">Signal</keyword>
<keyword evidence="4 17" id="KW-0812">Transmembrane</keyword>
<dbReference type="PROSITE" id="PS00239">
    <property type="entry name" value="RECEPTOR_TYR_KIN_II"/>
    <property type="match status" value="1"/>
</dbReference>
<dbReference type="Proteomes" id="UP000524451">
    <property type="component" value="Unassembled WGS sequence"/>
</dbReference>
<comment type="caution">
    <text evidence="19">The sequence shown here is derived from an EMBL/GenBank/DDBJ whole genome shotgun (WGS) entry which is preliminary data.</text>
</comment>
<comment type="subcellular location">
    <subcellularLocation>
        <location evidence="1">Membrane</location>
        <topology evidence="1">Single-pass type I membrane protein</topology>
    </subcellularLocation>
</comment>
<keyword evidence="20" id="KW-1185">Reference proteome</keyword>
<evidence type="ECO:0000256" key="17">
    <source>
        <dbReference type="SAM" id="Phobius"/>
    </source>
</evidence>
<dbReference type="GO" id="GO:0043235">
    <property type="term" value="C:receptor complex"/>
    <property type="evidence" value="ECO:0007669"/>
    <property type="project" value="TreeGrafter"/>
</dbReference>
<evidence type="ECO:0000256" key="5">
    <source>
        <dbReference type="ARBA" id="ARBA00022729"/>
    </source>
</evidence>
<keyword evidence="13" id="KW-0675">Receptor</keyword>
<keyword evidence="7" id="KW-0418">Kinase</keyword>
<evidence type="ECO:0000256" key="2">
    <source>
        <dbReference type="ARBA" id="ARBA00011902"/>
    </source>
</evidence>
<dbReference type="GO" id="GO:0010976">
    <property type="term" value="P:positive regulation of neuron projection development"/>
    <property type="evidence" value="ECO:0007669"/>
    <property type="project" value="TreeGrafter"/>
</dbReference>
<evidence type="ECO:0000256" key="13">
    <source>
        <dbReference type="ARBA" id="ARBA00023170"/>
    </source>
</evidence>
<dbReference type="FunFam" id="1.10.510.10:FF:000053">
    <property type="entry name" value="Epithelial discoidin domain-containing receptor 1"/>
    <property type="match status" value="1"/>
</dbReference>
<dbReference type="InterPro" id="IPR002011">
    <property type="entry name" value="Tyr_kinase_rcpt_2_CS"/>
</dbReference>
<feature type="region of interest" description="Disordered" evidence="16">
    <location>
        <begin position="257"/>
        <end position="282"/>
    </location>
</feature>
<dbReference type="FunFam" id="3.30.200.20:FF:000082">
    <property type="entry name" value="Epithelial discoidin domain-containing receptor 1"/>
    <property type="match status" value="1"/>
</dbReference>
<dbReference type="GO" id="GO:0038062">
    <property type="term" value="F:protein tyrosine kinase collagen receptor activity"/>
    <property type="evidence" value="ECO:0007669"/>
    <property type="project" value="TreeGrafter"/>
</dbReference>
<feature type="non-terminal residue" evidence="19">
    <location>
        <position position="1"/>
    </location>
</feature>
<keyword evidence="14" id="KW-0325">Glycoprotein</keyword>
<keyword evidence="9 17" id="KW-1133">Transmembrane helix</keyword>
<dbReference type="PANTHER" id="PTHR24416">
    <property type="entry name" value="TYROSINE-PROTEIN KINASE RECEPTOR"/>
    <property type="match status" value="1"/>
</dbReference>
<dbReference type="InterPro" id="IPR020635">
    <property type="entry name" value="Tyr_kinase_cat_dom"/>
</dbReference>
<evidence type="ECO:0000256" key="16">
    <source>
        <dbReference type="SAM" id="MobiDB-lite"/>
    </source>
</evidence>
<evidence type="ECO:0000256" key="11">
    <source>
        <dbReference type="ARBA" id="ARBA00023137"/>
    </source>
</evidence>
<reference evidence="19 20" key="1">
    <citation type="submission" date="2019-09" db="EMBL/GenBank/DDBJ databases">
        <title>Bird 10,000 Genomes (B10K) Project - Family phase.</title>
        <authorList>
            <person name="Zhang G."/>
        </authorList>
    </citation>
    <scope>NUCLEOTIDE SEQUENCE [LARGE SCALE GENOMIC DNA]</scope>
    <source>
        <strain evidence="19">OUT-0056</strain>
        <tissue evidence="19">Blood</tissue>
    </source>
</reference>
<dbReference type="InterPro" id="IPR050122">
    <property type="entry name" value="RTK"/>
</dbReference>
<evidence type="ECO:0000256" key="7">
    <source>
        <dbReference type="ARBA" id="ARBA00022777"/>
    </source>
</evidence>
<evidence type="ECO:0000256" key="8">
    <source>
        <dbReference type="ARBA" id="ARBA00022840"/>
    </source>
</evidence>
<dbReference type="AlphaFoldDB" id="A0A7L3PZM2"/>
<dbReference type="Gene3D" id="3.30.200.20">
    <property type="entry name" value="Phosphorylase Kinase, domain 1"/>
    <property type="match status" value="1"/>
</dbReference>
<dbReference type="EC" id="2.7.10.1" evidence="2"/>
<keyword evidence="3" id="KW-0808">Transferase</keyword>
<dbReference type="PROSITE" id="PS00109">
    <property type="entry name" value="PROTEIN_KINASE_TYR"/>
    <property type="match status" value="1"/>
</dbReference>
<dbReference type="SUPFAM" id="SSF56112">
    <property type="entry name" value="Protein kinase-like (PK-like)"/>
    <property type="match status" value="1"/>
</dbReference>
<dbReference type="Gene3D" id="2.60.120.1190">
    <property type="match status" value="1"/>
</dbReference>
<accession>A0A7L3PZM2</accession>
<dbReference type="SMART" id="SM00219">
    <property type="entry name" value="TyrKc"/>
    <property type="match status" value="1"/>
</dbReference>
<dbReference type="InterPro" id="IPR048525">
    <property type="entry name" value="DDR1-2_DS-like"/>
</dbReference>
<feature type="non-terminal residue" evidence="19">
    <location>
        <position position="729"/>
    </location>
</feature>
<keyword evidence="11" id="KW-0829">Tyrosine-protein kinase</keyword>
<dbReference type="EMBL" id="VZUI01006672">
    <property type="protein sequence ID" value="NXU96614.1"/>
    <property type="molecule type" value="Genomic_DNA"/>
</dbReference>
<dbReference type="GO" id="GO:0051897">
    <property type="term" value="P:positive regulation of phosphatidylinositol 3-kinase/protein kinase B signal transduction"/>
    <property type="evidence" value="ECO:0007669"/>
    <property type="project" value="TreeGrafter"/>
</dbReference>
<dbReference type="PRINTS" id="PR00109">
    <property type="entry name" value="TYRKINASE"/>
</dbReference>
<dbReference type="GO" id="GO:0005518">
    <property type="term" value="F:collagen binding"/>
    <property type="evidence" value="ECO:0007669"/>
    <property type="project" value="TreeGrafter"/>
</dbReference>
<dbReference type="InterPro" id="IPR000719">
    <property type="entry name" value="Prot_kinase_dom"/>
</dbReference>
<dbReference type="Pfam" id="PF07714">
    <property type="entry name" value="PK_Tyr_Ser-Thr"/>
    <property type="match status" value="1"/>
</dbReference>
<dbReference type="GO" id="GO:0005886">
    <property type="term" value="C:plasma membrane"/>
    <property type="evidence" value="ECO:0007669"/>
    <property type="project" value="TreeGrafter"/>
</dbReference>
<feature type="transmembrane region" description="Helical" evidence="17">
    <location>
        <begin position="207"/>
        <end position="228"/>
    </location>
</feature>
<dbReference type="PROSITE" id="PS50011">
    <property type="entry name" value="PROTEIN_KINASE_DOM"/>
    <property type="match status" value="1"/>
</dbReference>
<evidence type="ECO:0000256" key="4">
    <source>
        <dbReference type="ARBA" id="ARBA00022692"/>
    </source>
</evidence>
<keyword evidence="12" id="KW-1015">Disulfide bond</keyword>
<dbReference type="InterPro" id="IPR001245">
    <property type="entry name" value="Ser-Thr/Tyr_kinase_cat_dom"/>
</dbReference>
<evidence type="ECO:0000256" key="12">
    <source>
        <dbReference type="ARBA" id="ARBA00023157"/>
    </source>
</evidence>
<organism evidence="19 20">
    <name type="scientific">Cettia cetti</name>
    <dbReference type="NCBI Taxonomy" id="68486"/>
    <lineage>
        <taxon>Eukaryota</taxon>
        <taxon>Metazoa</taxon>
        <taxon>Chordata</taxon>
        <taxon>Craniata</taxon>
        <taxon>Vertebrata</taxon>
        <taxon>Euteleostomi</taxon>
        <taxon>Archelosauria</taxon>
        <taxon>Archosauria</taxon>
        <taxon>Dinosauria</taxon>
        <taxon>Saurischia</taxon>
        <taxon>Theropoda</taxon>
        <taxon>Coelurosauria</taxon>
        <taxon>Aves</taxon>
        <taxon>Neognathae</taxon>
        <taxon>Neoaves</taxon>
        <taxon>Telluraves</taxon>
        <taxon>Australaves</taxon>
        <taxon>Passeriformes</taxon>
        <taxon>Sylvioidea</taxon>
        <taxon>Sylviidae</taxon>
        <taxon>Acrocephalinae</taxon>
        <taxon>Cettia</taxon>
    </lineage>
</organism>
<evidence type="ECO:0000313" key="20">
    <source>
        <dbReference type="Proteomes" id="UP000524451"/>
    </source>
</evidence>
<keyword evidence="8" id="KW-0067">ATP-binding</keyword>
<dbReference type="Pfam" id="PF21114">
    <property type="entry name" value="DDR1-2_DS-like"/>
    <property type="match status" value="1"/>
</dbReference>
<dbReference type="InterPro" id="IPR011009">
    <property type="entry name" value="Kinase-like_dom_sf"/>
</dbReference>
<evidence type="ECO:0000256" key="6">
    <source>
        <dbReference type="ARBA" id="ARBA00022741"/>
    </source>
</evidence>
<evidence type="ECO:0000256" key="1">
    <source>
        <dbReference type="ARBA" id="ARBA00004479"/>
    </source>
</evidence>
<proteinExistence type="predicted"/>
<evidence type="ECO:0000313" key="19">
    <source>
        <dbReference type="EMBL" id="NXU96614.1"/>
    </source>
</evidence>
<dbReference type="Gene3D" id="1.10.510.10">
    <property type="entry name" value="Transferase(Phosphotransferase) domain 1"/>
    <property type="match status" value="1"/>
</dbReference>
<keyword evidence="6" id="KW-0547">Nucleotide-binding</keyword>